<feature type="compositionally biased region" description="Basic and acidic residues" evidence="2">
    <location>
        <begin position="104"/>
        <end position="121"/>
    </location>
</feature>
<keyword evidence="1" id="KW-0175">Coiled coil</keyword>
<accession>A0A484KUM3</accession>
<keyword evidence="3" id="KW-1133">Transmembrane helix</keyword>
<reference evidence="4 5" key="1">
    <citation type="submission" date="2018-04" db="EMBL/GenBank/DDBJ databases">
        <authorList>
            <person name="Vogel A."/>
        </authorList>
    </citation>
    <scope>NUCLEOTIDE SEQUENCE [LARGE SCALE GENOMIC DNA]</scope>
</reference>
<evidence type="ECO:0000256" key="2">
    <source>
        <dbReference type="SAM" id="MobiDB-lite"/>
    </source>
</evidence>
<evidence type="ECO:0000256" key="1">
    <source>
        <dbReference type="SAM" id="Coils"/>
    </source>
</evidence>
<evidence type="ECO:0008006" key="6">
    <source>
        <dbReference type="Google" id="ProtNLM"/>
    </source>
</evidence>
<evidence type="ECO:0000313" key="5">
    <source>
        <dbReference type="Proteomes" id="UP000595140"/>
    </source>
</evidence>
<sequence length="735" mass="83515">MGSPCRLHSPCHHSIFSSSLSSPPPPPYLHPPLLSLSSSPLILAPRNAPQNGKKLRPAAALVQAETKNDGVFRNRRMILFTGISFLPLLQLRARALEEPLADSPELKATDEEPEVERRRIQGSESQNPFLLLLNVIGLCGSGVLGGLYVLARKDKAKTDASLDSIRGEMEEKEATIVSLEKRVESELLKEKEERIKQQKKASEDQQVLLNRLCSANSTINDLEREVQNEKKFVEDLKIAKHRLEGDLRKAGEEKNKLEAELKDKLGSIEVLHERMNLLSLEVKDKEDKLEKSRTLLTEKEAELQELSSLYQQSQSKLHDLTSEKNELKDEILKNERGLELKNAEVHSLEVQLDSLVVERNELKEKHDAIKNDYNNLKLTSENKAASDAQLLEEHQQRLQQLQEQLVIASDDVNRNKELITDLTLEKVDLKKALDAEIDAAKNLEHELHIAQGNLENSRNETYDLKNQLEQSRDLCSRLEAEVTRVRSDIVEITEALQKNIDETRTGADLLASELTATKELLRKANEEVQIITQELVSVSYTRDSLQKELVDVYKKAESAAYDLKEERNVIANLNKELQVLETQMLRDKEAHKSLEADLEEATKSLVEMNQNATVLSKDLELSMSTISLLEDEKQMLRKSLVEQKQISQEAQENMEDAHNLVMRLGKERENLERRGKKLEEELASAKGEILRLRSQMNSSIRPVNDELVKADDKATVSARRYTRKRKSVPDQDDDS</sequence>
<evidence type="ECO:0000313" key="4">
    <source>
        <dbReference type="EMBL" id="VFQ66899.1"/>
    </source>
</evidence>
<dbReference type="AlphaFoldDB" id="A0A484KUM3"/>
<keyword evidence="3" id="KW-0472">Membrane</keyword>
<name>A0A484KUM3_9ASTE</name>
<protein>
    <recommendedName>
        <fullName evidence="6">MAR-binding filament-like protein 1-1</fullName>
    </recommendedName>
</protein>
<feature type="region of interest" description="Disordered" evidence="2">
    <location>
        <begin position="700"/>
        <end position="735"/>
    </location>
</feature>
<gene>
    <name evidence="4" type="ORF">CCAM_LOCUS8675</name>
</gene>
<evidence type="ECO:0000256" key="3">
    <source>
        <dbReference type="SAM" id="Phobius"/>
    </source>
</evidence>
<feature type="transmembrane region" description="Helical" evidence="3">
    <location>
        <begin position="129"/>
        <end position="151"/>
    </location>
</feature>
<dbReference type="Proteomes" id="UP000595140">
    <property type="component" value="Unassembled WGS sequence"/>
</dbReference>
<feature type="compositionally biased region" description="Basic and acidic residues" evidence="2">
    <location>
        <begin position="703"/>
        <end position="714"/>
    </location>
</feature>
<keyword evidence="3" id="KW-0812">Transmembrane</keyword>
<dbReference type="EMBL" id="OOIL02000560">
    <property type="protein sequence ID" value="VFQ66899.1"/>
    <property type="molecule type" value="Genomic_DNA"/>
</dbReference>
<organism evidence="4 5">
    <name type="scientific">Cuscuta campestris</name>
    <dbReference type="NCBI Taxonomy" id="132261"/>
    <lineage>
        <taxon>Eukaryota</taxon>
        <taxon>Viridiplantae</taxon>
        <taxon>Streptophyta</taxon>
        <taxon>Embryophyta</taxon>
        <taxon>Tracheophyta</taxon>
        <taxon>Spermatophyta</taxon>
        <taxon>Magnoliopsida</taxon>
        <taxon>eudicotyledons</taxon>
        <taxon>Gunneridae</taxon>
        <taxon>Pentapetalae</taxon>
        <taxon>asterids</taxon>
        <taxon>lamiids</taxon>
        <taxon>Solanales</taxon>
        <taxon>Convolvulaceae</taxon>
        <taxon>Cuscuteae</taxon>
        <taxon>Cuscuta</taxon>
        <taxon>Cuscuta subgen. Grammica</taxon>
        <taxon>Cuscuta sect. Cleistogrammica</taxon>
    </lineage>
</organism>
<keyword evidence="5" id="KW-1185">Reference proteome</keyword>
<proteinExistence type="predicted"/>
<feature type="coiled-coil region" evidence="1">
    <location>
        <begin position="162"/>
        <end position="695"/>
    </location>
</feature>
<dbReference type="OrthoDB" id="10255522at2759"/>
<feature type="region of interest" description="Disordered" evidence="2">
    <location>
        <begin position="102"/>
        <end position="121"/>
    </location>
</feature>